<dbReference type="PANTHER" id="PTHR22069:SF0">
    <property type="entry name" value="RADIAL SPOKE HEAD PROTEIN 9 HOMOLOG"/>
    <property type="match status" value="1"/>
</dbReference>
<accession>A0A8J2S5R2</accession>
<evidence type="ECO:0000256" key="7">
    <source>
        <dbReference type="ARBA" id="ARBA00023273"/>
    </source>
</evidence>
<comment type="similarity">
    <text evidence="9">Belongs to the flagellar radial spoke RSP9 family.</text>
</comment>
<dbReference type="OrthoDB" id="10258956at2759"/>
<keyword evidence="6" id="KW-0206">Cytoskeleton</keyword>
<keyword evidence="7" id="KW-0966">Cell projection</keyword>
<evidence type="ECO:0000256" key="1">
    <source>
        <dbReference type="ARBA" id="ARBA00004611"/>
    </source>
</evidence>
<evidence type="ECO:0000256" key="10">
    <source>
        <dbReference type="ARBA" id="ARBA00041080"/>
    </source>
</evidence>
<evidence type="ECO:0000256" key="9">
    <source>
        <dbReference type="ARBA" id="ARBA00038319"/>
    </source>
</evidence>
<keyword evidence="4" id="KW-0282">Flagellum</keyword>
<keyword evidence="2" id="KW-0963">Cytoplasm</keyword>
<dbReference type="GO" id="GO:0060294">
    <property type="term" value="P:cilium movement involved in cell motility"/>
    <property type="evidence" value="ECO:0007669"/>
    <property type="project" value="TreeGrafter"/>
</dbReference>
<protein>
    <recommendedName>
        <fullName evidence="10">Radial spoke head protein 9 homolog</fullName>
    </recommendedName>
</protein>
<keyword evidence="5" id="KW-0969">Cilium</keyword>
<evidence type="ECO:0000256" key="2">
    <source>
        <dbReference type="ARBA" id="ARBA00022490"/>
    </source>
</evidence>
<name>A0A8J2S5R2_9STRA</name>
<sequence length="278" mass="31273">MENPKLWGPGGLCLNIQEDAGLETALLDGALKNNLPKLEFWGKITGTTDSYLIAVGYSPEYPFPKKTFFWTTTSEAHELKVMKVLDDDYAAHAKTLMNTPFTGDPATPYEIVRPEGYEPPPPKTDENGEPIPPEEFREEHKLAYHVSVIDNEVSIIPKGAWICDATHQVIKNVTNCGLTHEAAGSLRNYLHFRYPENDRSKQALVKPGVVRHGDFLDNLEDDAPKGCWGVHYSPDAKYSIVRSFYWPGSYFCHEIKTGNYVSVYFGDGLPNEDILFML</sequence>
<dbReference type="PANTHER" id="PTHR22069">
    <property type="entry name" value="MITOCHONDRIAL RIBOSOMAL PROTEIN S18"/>
    <property type="match status" value="1"/>
</dbReference>
<dbReference type="Proteomes" id="UP000789595">
    <property type="component" value="Unassembled WGS sequence"/>
</dbReference>
<dbReference type="GO" id="GO:0035082">
    <property type="term" value="P:axoneme assembly"/>
    <property type="evidence" value="ECO:0007669"/>
    <property type="project" value="InterPro"/>
</dbReference>
<dbReference type="EMBL" id="CAKKNE010000001">
    <property type="protein sequence ID" value="CAH0365828.1"/>
    <property type="molecule type" value="Genomic_DNA"/>
</dbReference>
<dbReference type="GO" id="GO:0005930">
    <property type="term" value="C:axoneme"/>
    <property type="evidence" value="ECO:0007669"/>
    <property type="project" value="TreeGrafter"/>
</dbReference>
<evidence type="ECO:0000256" key="5">
    <source>
        <dbReference type="ARBA" id="ARBA00023069"/>
    </source>
</evidence>
<reference evidence="11" key="1">
    <citation type="submission" date="2021-11" db="EMBL/GenBank/DDBJ databases">
        <authorList>
            <consortium name="Genoscope - CEA"/>
            <person name="William W."/>
        </authorList>
    </citation>
    <scope>NUCLEOTIDE SEQUENCE</scope>
</reference>
<dbReference type="AlphaFoldDB" id="A0A8J2S5R2"/>
<evidence type="ECO:0000313" key="11">
    <source>
        <dbReference type="EMBL" id="CAH0365828.1"/>
    </source>
</evidence>
<comment type="caution">
    <text evidence="11">The sequence shown here is derived from an EMBL/GenBank/DDBJ whole genome shotgun (WGS) entry which is preliminary data.</text>
</comment>
<gene>
    <name evidence="11" type="ORF">PECAL_1P22860</name>
</gene>
<keyword evidence="12" id="KW-1185">Reference proteome</keyword>
<evidence type="ECO:0000313" key="12">
    <source>
        <dbReference type="Proteomes" id="UP000789595"/>
    </source>
</evidence>
<comment type="subcellular location">
    <subcellularLocation>
        <location evidence="8">Cell projection</location>
        <location evidence="8">Kinocilium</location>
    </subcellularLocation>
    <subcellularLocation>
        <location evidence="1">Cytoplasm</location>
        <location evidence="1">Cytoskeleton</location>
        <location evidence="1">Flagellum axoneme</location>
    </subcellularLocation>
</comment>
<dbReference type="GO" id="GO:0044458">
    <property type="term" value="P:motile cilium assembly"/>
    <property type="evidence" value="ECO:0007669"/>
    <property type="project" value="TreeGrafter"/>
</dbReference>
<evidence type="ECO:0000256" key="3">
    <source>
        <dbReference type="ARBA" id="ARBA00022794"/>
    </source>
</evidence>
<dbReference type="InterPro" id="IPR055316">
    <property type="entry name" value="RSP9"/>
</dbReference>
<evidence type="ECO:0000256" key="4">
    <source>
        <dbReference type="ARBA" id="ARBA00022846"/>
    </source>
</evidence>
<keyword evidence="3" id="KW-0970">Cilium biogenesis/degradation</keyword>
<evidence type="ECO:0000256" key="6">
    <source>
        <dbReference type="ARBA" id="ARBA00023212"/>
    </source>
</evidence>
<evidence type="ECO:0000256" key="8">
    <source>
        <dbReference type="ARBA" id="ARBA00037822"/>
    </source>
</evidence>
<proteinExistence type="inferred from homology"/>
<organism evidence="11 12">
    <name type="scientific">Pelagomonas calceolata</name>
    <dbReference type="NCBI Taxonomy" id="35677"/>
    <lineage>
        <taxon>Eukaryota</taxon>
        <taxon>Sar</taxon>
        <taxon>Stramenopiles</taxon>
        <taxon>Ochrophyta</taxon>
        <taxon>Pelagophyceae</taxon>
        <taxon>Pelagomonadales</taxon>
        <taxon>Pelagomonadaceae</taxon>
        <taxon>Pelagomonas</taxon>
    </lineage>
</organism>